<dbReference type="Pfam" id="PF04172">
    <property type="entry name" value="LrgB"/>
    <property type="match status" value="1"/>
</dbReference>
<evidence type="ECO:0000313" key="6">
    <source>
        <dbReference type="EMBL" id="OHU88848.1"/>
    </source>
</evidence>
<feature type="transmembrane region" description="Helical" evidence="5">
    <location>
        <begin position="118"/>
        <end position="136"/>
    </location>
</feature>
<comment type="caution">
    <text evidence="6">The sequence shown here is derived from an EMBL/GenBank/DDBJ whole genome shotgun (WGS) entry which is preliminary data.</text>
</comment>
<dbReference type="RefSeq" id="WP_070986759.1">
    <property type="nucleotide sequence ID" value="NZ_MKJU01000030.1"/>
</dbReference>
<comment type="subcellular location">
    <subcellularLocation>
        <location evidence="1">Membrane</location>
        <topology evidence="1">Multi-pass membrane protein</topology>
    </subcellularLocation>
</comment>
<dbReference type="InterPro" id="IPR007300">
    <property type="entry name" value="CidB/LrgB"/>
</dbReference>
<organism evidence="6 7">
    <name type="scientific">Pseudoalteromonas amylolytica</name>
    <dbReference type="NCBI Taxonomy" id="1859457"/>
    <lineage>
        <taxon>Bacteria</taxon>
        <taxon>Pseudomonadati</taxon>
        <taxon>Pseudomonadota</taxon>
        <taxon>Gammaproteobacteria</taxon>
        <taxon>Alteromonadales</taxon>
        <taxon>Pseudoalteromonadaceae</taxon>
        <taxon>Pseudoalteromonas</taxon>
    </lineage>
</organism>
<dbReference type="GO" id="GO:0016020">
    <property type="term" value="C:membrane"/>
    <property type="evidence" value="ECO:0007669"/>
    <property type="project" value="UniProtKB-SubCell"/>
</dbReference>
<evidence type="ECO:0000256" key="4">
    <source>
        <dbReference type="ARBA" id="ARBA00023136"/>
    </source>
</evidence>
<feature type="transmembrane region" description="Helical" evidence="5">
    <location>
        <begin position="33"/>
        <end position="51"/>
    </location>
</feature>
<evidence type="ECO:0000256" key="5">
    <source>
        <dbReference type="SAM" id="Phobius"/>
    </source>
</evidence>
<proteinExistence type="predicted"/>
<dbReference type="STRING" id="1859457.BET10_18690"/>
<evidence type="ECO:0008006" key="8">
    <source>
        <dbReference type="Google" id="ProtNLM"/>
    </source>
</evidence>
<dbReference type="PANTHER" id="PTHR30249:SF0">
    <property type="entry name" value="PLASTIDAL GLYCOLATE_GLYCERATE TRANSLOCATOR 1, CHLOROPLASTIC"/>
    <property type="match status" value="1"/>
</dbReference>
<keyword evidence="4 5" id="KW-0472">Membrane</keyword>
<feature type="transmembrane region" description="Helical" evidence="5">
    <location>
        <begin position="142"/>
        <end position="165"/>
    </location>
</feature>
<reference evidence="6 7" key="1">
    <citation type="submission" date="2016-09" db="EMBL/GenBank/DDBJ databases">
        <title>Pseudoalteromonas amylolytica sp. nov., isolated from the surface seawater.</title>
        <authorList>
            <person name="Wu Y.-H."/>
            <person name="Cheng H."/>
            <person name="Jin X.-B."/>
            <person name="Wang C.-S."/>
            <person name="Xu X.-W."/>
        </authorList>
    </citation>
    <scope>NUCLEOTIDE SEQUENCE [LARGE SCALE GENOMIC DNA]</scope>
    <source>
        <strain evidence="6 7">JW1</strain>
    </source>
</reference>
<dbReference type="OrthoDB" id="9811701at2"/>
<dbReference type="PANTHER" id="PTHR30249">
    <property type="entry name" value="PUTATIVE SEROTONIN TRANSPORTER"/>
    <property type="match status" value="1"/>
</dbReference>
<evidence type="ECO:0000256" key="2">
    <source>
        <dbReference type="ARBA" id="ARBA00022692"/>
    </source>
</evidence>
<gene>
    <name evidence="6" type="ORF">BET10_18690</name>
</gene>
<feature type="transmembrane region" description="Helical" evidence="5">
    <location>
        <begin position="201"/>
        <end position="225"/>
    </location>
</feature>
<name>A0A1S1MV53_9GAMM</name>
<evidence type="ECO:0000256" key="3">
    <source>
        <dbReference type="ARBA" id="ARBA00022989"/>
    </source>
</evidence>
<evidence type="ECO:0000256" key="1">
    <source>
        <dbReference type="ARBA" id="ARBA00004141"/>
    </source>
</evidence>
<dbReference type="AlphaFoldDB" id="A0A1S1MV53"/>
<feature type="transmembrane region" description="Helical" evidence="5">
    <location>
        <begin position="63"/>
        <end position="80"/>
    </location>
</feature>
<keyword evidence="3 5" id="KW-1133">Transmembrane helix</keyword>
<feature type="transmembrane region" description="Helical" evidence="5">
    <location>
        <begin position="86"/>
        <end position="111"/>
    </location>
</feature>
<accession>A0A1S1MV53</accession>
<sequence>MINSLLICALVGALYLLFRTLHTKYQTPTLNPLLLCIMVIIAWLLTFEVNYQTFFQATQPIHFFLEVAVVALAYPLYTQFGSIKQHFVPLVACSFIGVTCATLVAFILCQLYSADDQLSASLAALSVTTPITLLISESLGGMSAIAAIMVILVGIFGGIFGVAILTRLNIMQPQAKGIALGVSCHAIGTASALEYHHAAGAYASAAMTVSAVVTAIWVPPLYHWLITLS</sequence>
<keyword evidence="7" id="KW-1185">Reference proteome</keyword>
<dbReference type="Proteomes" id="UP000179786">
    <property type="component" value="Unassembled WGS sequence"/>
</dbReference>
<evidence type="ECO:0000313" key="7">
    <source>
        <dbReference type="Proteomes" id="UP000179786"/>
    </source>
</evidence>
<keyword evidence="2 5" id="KW-0812">Transmembrane</keyword>
<protein>
    <recommendedName>
        <fullName evidence="8">LrgB family protein</fullName>
    </recommendedName>
</protein>
<dbReference type="EMBL" id="MKJU01000030">
    <property type="protein sequence ID" value="OHU88848.1"/>
    <property type="molecule type" value="Genomic_DNA"/>
</dbReference>